<dbReference type="EMBL" id="AP019416">
    <property type="protein sequence ID" value="BBI52740.1"/>
    <property type="molecule type" value="Genomic_DNA"/>
</dbReference>
<organism evidence="4 5">
    <name type="scientific">Vreelandella olivaria</name>
    <dbReference type="NCBI Taxonomy" id="390919"/>
    <lineage>
        <taxon>Bacteria</taxon>
        <taxon>Pseudomonadati</taxon>
        <taxon>Pseudomonadota</taxon>
        <taxon>Gammaproteobacteria</taxon>
        <taxon>Oceanospirillales</taxon>
        <taxon>Halomonadaceae</taxon>
        <taxon>Vreelandella</taxon>
    </lineage>
</organism>
<dbReference type="Gene3D" id="3.40.718.10">
    <property type="entry name" value="Isopropylmalate Dehydrogenase"/>
    <property type="match status" value="1"/>
</dbReference>
<keyword evidence="1" id="KW-0479">Metal-binding</keyword>
<evidence type="ECO:0000313" key="4">
    <source>
        <dbReference type="EMBL" id="BBI52740.1"/>
    </source>
</evidence>
<dbReference type="PANTHER" id="PTHR30004:SF5">
    <property type="entry name" value="4-HYDROXYTHREONINE-4-PHOSPHATE DEHYDROGENASE"/>
    <property type="match status" value="1"/>
</dbReference>
<dbReference type="InterPro" id="IPR005255">
    <property type="entry name" value="PdxA_fam"/>
</dbReference>
<evidence type="ECO:0000256" key="3">
    <source>
        <dbReference type="ARBA" id="ARBA00023027"/>
    </source>
</evidence>
<keyword evidence="5" id="KW-1185">Reference proteome</keyword>
<evidence type="ECO:0008006" key="6">
    <source>
        <dbReference type="Google" id="ProtNLM"/>
    </source>
</evidence>
<evidence type="ECO:0000313" key="5">
    <source>
        <dbReference type="Proteomes" id="UP000289555"/>
    </source>
</evidence>
<reference evidence="5" key="1">
    <citation type="journal article" date="2019" name="Microbiol. Resour. Announc.">
        <title>Complete Genome Sequence of Halomonas olivaria, a Moderately Halophilic Bacterium Isolated from Olive Processing Effluents, Obtained by Nanopore Sequencing.</title>
        <authorList>
            <person name="Nagata S."/>
            <person name="Ii K.M."/>
            <person name="Tsukimi T."/>
            <person name="Miura M.C."/>
            <person name="Galipon J."/>
            <person name="Arakawa K."/>
        </authorList>
    </citation>
    <scope>NUCLEOTIDE SEQUENCE [LARGE SCALE GENOMIC DNA]</scope>
    <source>
        <strain evidence="5">TYRC17</strain>
    </source>
</reference>
<name>A0ABM7GPN6_9GAMM</name>
<dbReference type="PANTHER" id="PTHR30004">
    <property type="entry name" value="4-HYDROXYTHREONINE-4-PHOSPHATE DEHYDROGENASE"/>
    <property type="match status" value="1"/>
</dbReference>
<sequence length="121" mass="12463">MVAGALPTDTALPVVVTTGEPAGVGPELTLMLAARGKLPENTVAIGDPDMLRQRAAALGLNITINVCSPGEPPWHQGVRVWPVALNAPATPGVLNPANADYVLATLSLAVGACQKVWLPPW</sequence>
<protein>
    <recommendedName>
        <fullName evidence="6">4-hydroxythreonine-4-phosphate dehydrogenase</fullName>
    </recommendedName>
</protein>
<accession>A0ABM7GPN6</accession>
<evidence type="ECO:0000256" key="2">
    <source>
        <dbReference type="ARBA" id="ARBA00023002"/>
    </source>
</evidence>
<gene>
    <name evidence="4" type="ORF">HORIV_51610</name>
</gene>
<dbReference type="Proteomes" id="UP000289555">
    <property type="component" value="Chromosome"/>
</dbReference>
<dbReference type="SUPFAM" id="SSF53659">
    <property type="entry name" value="Isocitrate/Isopropylmalate dehydrogenase-like"/>
    <property type="match status" value="1"/>
</dbReference>
<keyword evidence="2" id="KW-0560">Oxidoreductase</keyword>
<keyword evidence="3" id="KW-0520">NAD</keyword>
<evidence type="ECO:0000256" key="1">
    <source>
        <dbReference type="ARBA" id="ARBA00022723"/>
    </source>
</evidence>
<proteinExistence type="predicted"/>